<dbReference type="Proteomes" id="UP000626370">
    <property type="component" value="Unassembled WGS sequence"/>
</dbReference>
<name>A0ABQ3IK69_9GAMM</name>
<dbReference type="SUPFAM" id="SSF47598">
    <property type="entry name" value="Ribbon-helix-helix"/>
    <property type="match status" value="1"/>
</dbReference>
<dbReference type="InterPro" id="IPR010985">
    <property type="entry name" value="Ribbon_hlx_hlx"/>
</dbReference>
<gene>
    <name evidence="1" type="ORF">GCM10011501_14200</name>
</gene>
<reference evidence="2" key="1">
    <citation type="journal article" date="2019" name="Int. J. Syst. Evol. Microbiol.">
        <title>The Global Catalogue of Microorganisms (GCM) 10K type strain sequencing project: providing services to taxonomists for standard genome sequencing and annotation.</title>
        <authorList>
            <consortium name="The Broad Institute Genomics Platform"/>
            <consortium name="The Broad Institute Genome Sequencing Center for Infectious Disease"/>
            <person name="Wu L."/>
            <person name="Ma J."/>
        </authorList>
    </citation>
    <scope>NUCLEOTIDE SEQUENCE [LARGE SCALE GENOMIC DNA]</scope>
    <source>
        <strain evidence="2">CGMCC 1.15922</strain>
    </source>
</reference>
<dbReference type="RefSeq" id="WP_189377574.1">
    <property type="nucleotide sequence ID" value="NZ_BNAH01000005.1"/>
</dbReference>
<evidence type="ECO:0000313" key="1">
    <source>
        <dbReference type="EMBL" id="GHE86260.1"/>
    </source>
</evidence>
<protein>
    <recommendedName>
        <fullName evidence="3">Ribbon-helix-helix protein CopG domain-containing protein</fullName>
    </recommendedName>
</protein>
<evidence type="ECO:0000313" key="2">
    <source>
        <dbReference type="Proteomes" id="UP000626370"/>
    </source>
</evidence>
<proteinExistence type="predicted"/>
<keyword evidence="2" id="KW-1185">Reference proteome</keyword>
<sequence length="54" mass="6231">MNNSKIENRFTLQLTPELLEFIDSNSKLLGITRSKFVREVLSRIQQQHSNGDIA</sequence>
<accession>A0ABQ3IK69</accession>
<comment type="caution">
    <text evidence="1">The sequence shown here is derived from an EMBL/GenBank/DDBJ whole genome shotgun (WGS) entry which is preliminary data.</text>
</comment>
<evidence type="ECO:0008006" key="3">
    <source>
        <dbReference type="Google" id="ProtNLM"/>
    </source>
</evidence>
<dbReference type="EMBL" id="BNAH01000005">
    <property type="protein sequence ID" value="GHE86260.1"/>
    <property type="molecule type" value="Genomic_DNA"/>
</dbReference>
<organism evidence="1 2">
    <name type="scientific">Thalassotalea profundi</name>
    <dbReference type="NCBI Taxonomy" id="2036687"/>
    <lineage>
        <taxon>Bacteria</taxon>
        <taxon>Pseudomonadati</taxon>
        <taxon>Pseudomonadota</taxon>
        <taxon>Gammaproteobacteria</taxon>
        <taxon>Alteromonadales</taxon>
        <taxon>Colwelliaceae</taxon>
        <taxon>Thalassotalea</taxon>
    </lineage>
</organism>